<reference evidence="1 2" key="1">
    <citation type="journal article" date="2013" name="Mar. Genomics">
        <title>Expression of sulfatases in Rhodopirellula baltica and the diversity of sulfatases in the genus Rhodopirellula.</title>
        <authorList>
            <person name="Wegner C.E."/>
            <person name="Richter-Heitmann T."/>
            <person name="Klindworth A."/>
            <person name="Klockow C."/>
            <person name="Richter M."/>
            <person name="Achstetter T."/>
            <person name="Glockner F.O."/>
            <person name="Harder J."/>
        </authorList>
    </citation>
    <scope>NUCLEOTIDE SEQUENCE [LARGE SCALE GENOMIC DNA]</scope>
    <source>
        <strain evidence="1 2">SM41</strain>
    </source>
</reference>
<protein>
    <submittedName>
        <fullName evidence="1">Uncharacterized protein</fullName>
    </submittedName>
</protein>
<accession>M5TYH5</accession>
<keyword evidence="2" id="KW-1185">Reference proteome</keyword>
<dbReference type="EMBL" id="ANOH01000288">
    <property type="protein sequence ID" value="EMI54230.1"/>
    <property type="molecule type" value="Genomic_DNA"/>
</dbReference>
<evidence type="ECO:0000313" key="2">
    <source>
        <dbReference type="Proteomes" id="UP000011885"/>
    </source>
</evidence>
<sequence>MILKCFTDLVYSTAKSEVANPIDQSDLVALALEYPQGRREL</sequence>
<dbReference type="Proteomes" id="UP000011885">
    <property type="component" value="Unassembled WGS sequence"/>
</dbReference>
<proteinExistence type="predicted"/>
<name>M5TYH5_9BACT</name>
<dbReference type="AlphaFoldDB" id="M5TYH5"/>
<dbReference type="PATRIC" id="fig|1263870.3.peg.4581"/>
<evidence type="ECO:0000313" key="1">
    <source>
        <dbReference type="EMBL" id="EMI54230.1"/>
    </source>
</evidence>
<gene>
    <name evidence="1" type="ORF">RSSM_04333</name>
</gene>
<comment type="caution">
    <text evidence="1">The sequence shown here is derived from an EMBL/GenBank/DDBJ whole genome shotgun (WGS) entry which is preliminary data.</text>
</comment>
<organism evidence="1 2">
    <name type="scientific">Rhodopirellula sallentina SM41</name>
    <dbReference type="NCBI Taxonomy" id="1263870"/>
    <lineage>
        <taxon>Bacteria</taxon>
        <taxon>Pseudomonadati</taxon>
        <taxon>Planctomycetota</taxon>
        <taxon>Planctomycetia</taxon>
        <taxon>Pirellulales</taxon>
        <taxon>Pirellulaceae</taxon>
        <taxon>Rhodopirellula</taxon>
    </lineage>
</organism>